<dbReference type="SMART" id="SM01209">
    <property type="entry name" value="GARS_A"/>
    <property type="match status" value="1"/>
</dbReference>
<dbReference type="SUPFAM" id="SSF56059">
    <property type="entry name" value="Glutathione synthetase ATP-binding domain-like"/>
    <property type="match status" value="1"/>
</dbReference>
<dbReference type="InterPro" id="IPR020559">
    <property type="entry name" value="PRibGlycinamide_synth_CS"/>
</dbReference>
<feature type="domain" description="ATP-grasp" evidence="14">
    <location>
        <begin position="108"/>
        <end position="311"/>
    </location>
</feature>
<dbReference type="InterPro" id="IPR020562">
    <property type="entry name" value="PRibGlycinamide_synth_N"/>
</dbReference>
<evidence type="ECO:0000256" key="11">
    <source>
        <dbReference type="ARBA" id="ARBA00042864"/>
    </source>
</evidence>
<dbReference type="EMBL" id="JBHTBS010000001">
    <property type="protein sequence ID" value="MFC7335714.1"/>
    <property type="molecule type" value="Genomic_DNA"/>
</dbReference>
<comment type="catalytic activity">
    <reaction evidence="12">
        <text>5-phospho-beta-D-ribosylamine + glycine + ATP = N(1)-(5-phospho-beta-D-ribosyl)glycinamide + ADP + phosphate + H(+)</text>
        <dbReference type="Rhea" id="RHEA:17453"/>
        <dbReference type="ChEBI" id="CHEBI:15378"/>
        <dbReference type="ChEBI" id="CHEBI:30616"/>
        <dbReference type="ChEBI" id="CHEBI:43474"/>
        <dbReference type="ChEBI" id="CHEBI:57305"/>
        <dbReference type="ChEBI" id="CHEBI:58681"/>
        <dbReference type="ChEBI" id="CHEBI:143788"/>
        <dbReference type="ChEBI" id="CHEBI:456216"/>
        <dbReference type="EC" id="6.3.4.13"/>
    </reaction>
</comment>
<dbReference type="InterPro" id="IPR011054">
    <property type="entry name" value="Rudment_hybrid_motif"/>
</dbReference>
<keyword evidence="8 13" id="KW-0067">ATP-binding</keyword>
<evidence type="ECO:0000256" key="9">
    <source>
        <dbReference type="ARBA" id="ARBA00038345"/>
    </source>
</evidence>
<dbReference type="NCBIfam" id="TIGR00877">
    <property type="entry name" value="purD"/>
    <property type="match status" value="1"/>
</dbReference>
<dbReference type="PROSITE" id="PS00184">
    <property type="entry name" value="GARS"/>
    <property type="match status" value="1"/>
</dbReference>
<evidence type="ECO:0000256" key="13">
    <source>
        <dbReference type="PROSITE-ProRule" id="PRU00409"/>
    </source>
</evidence>
<dbReference type="PANTHER" id="PTHR43472">
    <property type="entry name" value="PHOSPHORIBOSYLAMINE--GLYCINE LIGASE"/>
    <property type="match status" value="1"/>
</dbReference>
<evidence type="ECO:0000313" key="16">
    <source>
        <dbReference type="Proteomes" id="UP001596472"/>
    </source>
</evidence>
<dbReference type="InterPro" id="IPR020560">
    <property type="entry name" value="PRibGlycinamide_synth_C-dom"/>
</dbReference>
<comment type="cofactor">
    <cofactor evidence="2">
        <name>Mg(2+)</name>
        <dbReference type="ChEBI" id="CHEBI:18420"/>
    </cofactor>
</comment>
<dbReference type="InterPro" id="IPR000115">
    <property type="entry name" value="PRibGlycinamide_synth"/>
</dbReference>
<dbReference type="EC" id="6.3.4.13" evidence="4 12"/>
<name>A0ABW2L052_9BACT</name>
<dbReference type="InterPro" id="IPR016185">
    <property type="entry name" value="PreATP-grasp_dom_sf"/>
</dbReference>
<evidence type="ECO:0000256" key="7">
    <source>
        <dbReference type="ARBA" id="ARBA00022755"/>
    </source>
</evidence>
<dbReference type="HAMAP" id="MF_00138">
    <property type="entry name" value="GARS"/>
    <property type="match status" value="1"/>
</dbReference>
<gene>
    <name evidence="12 15" type="primary">purD</name>
    <name evidence="15" type="ORF">ACFQY0_00880</name>
</gene>
<evidence type="ECO:0000313" key="15">
    <source>
        <dbReference type="EMBL" id="MFC7335714.1"/>
    </source>
</evidence>
<dbReference type="SUPFAM" id="SSF52440">
    <property type="entry name" value="PreATP-grasp domain"/>
    <property type="match status" value="1"/>
</dbReference>
<dbReference type="SMART" id="SM01210">
    <property type="entry name" value="GARS_C"/>
    <property type="match status" value="1"/>
</dbReference>
<dbReference type="Proteomes" id="UP001596472">
    <property type="component" value="Unassembled WGS sequence"/>
</dbReference>
<evidence type="ECO:0000256" key="5">
    <source>
        <dbReference type="ARBA" id="ARBA00022598"/>
    </source>
</evidence>
<evidence type="ECO:0000256" key="4">
    <source>
        <dbReference type="ARBA" id="ARBA00013255"/>
    </source>
</evidence>
<evidence type="ECO:0000256" key="6">
    <source>
        <dbReference type="ARBA" id="ARBA00022741"/>
    </source>
</evidence>
<dbReference type="GO" id="GO:0004637">
    <property type="term" value="F:phosphoribosylamine-glycine ligase activity"/>
    <property type="evidence" value="ECO:0007669"/>
    <property type="project" value="UniProtKB-EC"/>
</dbReference>
<sequence>MKILVVGKGGREHALIRALKESPGEHEMFSYPGSDAISELAEIVEVGSDVEELLAWMSAVGIDLCVAGEESYLVKDDGLANACERAGIPCWGPHKQSAQLEASKEFAKEFLIRNGIPTGGGVGVDTIEEARQAIAGKYPVVLKFDGLAAGKGVAVCMEEREGEAFLNEVLVERRFGPGRMLIEEFLTGPEVSIFAAVVDGKYQIFTPARDYKRIGEGDAGPNTGGMGAVASRQLIPADLLERIEREIVEPTVVGLQREGLPYRGYLYFGLMLTPDGPKVIEYNCRFGDPECQAVMPLVKGDLAGYCLAGAKGELDPSKITFDEGWSVCVVVASAGYPESSRSGDVISGTEDIGSARVYHAGTKKSSSGAWETNGGRVLAVVAGGEDRGTAVTAAHAAADKIHFDGLQRRRDIGILHFED</sequence>
<evidence type="ECO:0000259" key="14">
    <source>
        <dbReference type="PROSITE" id="PS50975"/>
    </source>
</evidence>
<accession>A0ABW2L052</accession>
<proteinExistence type="inferred from homology"/>
<dbReference type="PANTHER" id="PTHR43472:SF1">
    <property type="entry name" value="PHOSPHORIBOSYLAMINE--GLYCINE LIGASE, CHLOROPLASTIC"/>
    <property type="match status" value="1"/>
</dbReference>
<dbReference type="Gene3D" id="3.40.50.20">
    <property type="match status" value="1"/>
</dbReference>
<dbReference type="Gene3D" id="3.90.600.10">
    <property type="entry name" value="Phosphoribosylglycinamide synthetase, C-terminal domain"/>
    <property type="match status" value="1"/>
</dbReference>
<comment type="caution">
    <text evidence="15">The sequence shown here is derived from an EMBL/GenBank/DDBJ whole genome shotgun (WGS) entry which is preliminary data.</text>
</comment>
<reference evidence="16" key="1">
    <citation type="journal article" date="2019" name="Int. J. Syst. Evol. Microbiol.">
        <title>The Global Catalogue of Microorganisms (GCM) 10K type strain sequencing project: providing services to taxonomists for standard genome sequencing and annotation.</title>
        <authorList>
            <consortium name="The Broad Institute Genomics Platform"/>
            <consortium name="The Broad Institute Genome Sequencing Center for Infectious Disease"/>
            <person name="Wu L."/>
            <person name="Ma J."/>
        </authorList>
    </citation>
    <scope>NUCLEOTIDE SEQUENCE [LARGE SCALE GENOMIC DNA]</scope>
    <source>
        <strain evidence="16">CGMCC 4.1467</strain>
    </source>
</reference>
<dbReference type="InterPro" id="IPR011761">
    <property type="entry name" value="ATP-grasp"/>
</dbReference>
<protein>
    <recommendedName>
        <fullName evidence="4 12">Phosphoribosylamine--glycine ligase</fullName>
        <ecNumber evidence="4 12">6.3.4.13</ecNumber>
    </recommendedName>
    <alternativeName>
        <fullName evidence="12">GARS</fullName>
    </alternativeName>
    <alternativeName>
        <fullName evidence="10 12">Glycinamide ribonucleotide synthetase</fullName>
    </alternativeName>
    <alternativeName>
        <fullName evidence="11 12">Phosphoribosylglycinamide synthetase</fullName>
    </alternativeName>
</protein>
<organism evidence="15 16">
    <name type="scientific">Haloferula chungangensis</name>
    <dbReference type="NCBI Taxonomy" id="1048331"/>
    <lineage>
        <taxon>Bacteria</taxon>
        <taxon>Pseudomonadati</taxon>
        <taxon>Verrucomicrobiota</taxon>
        <taxon>Verrucomicrobiia</taxon>
        <taxon>Verrucomicrobiales</taxon>
        <taxon>Verrucomicrobiaceae</taxon>
        <taxon>Haloferula</taxon>
    </lineage>
</organism>
<dbReference type="PROSITE" id="PS50975">
    <property type="entry name" value="ATP_GRASP"/>
    <property type="match status" value="1"/>
</dbReference>
<comment type="pathway">
    <text evidence="3 12">Purine metabolism; IMP biosynthesis via de novo pathway; N(1)-(5-phospho-D-ribosyl)glycinamide from 5-phospho-alpha-D-ribose 1-diphosphate: step 2/2.</text>
</comment>
<keyword evidence="7 12" id="KW-0658">Purine biosynthesis</keyword>
<comment type="cofactor">
    <cofactor evidence="1">
        <name>Mn(2+)</name>
        <dbReference type="ChEBI" id="CHEBI:29035"/>
    </cofactor>
</comment>
<evidence type="ECO:0000256" key="8">
    <source>
        <dbReference type="ARBA" id="ARBA00022840"/>
    </source>
</evidence>
<dbReference type="Pfam" id="PF02844">
    <property type="entry name" value="GARS_N"/>
    <property type="match status" value="1"/>
</dbReference>
<keyword evidence="5 12" id="KW-0436">Ligase</keyword>
<evidence type="ECO:0000256" key="3">
    <source>
        <dbReference type="ARBA" id="ARBA00005174"/>
    </source>
</evidence>
<evidence type="ECO:0000256" key="1">
    <source>
        <dbReference type="ARBA" id="ARBA00001936"/>
    </source>
</evidence>
<dbReference type="Gene3D" id="3.30.1490.20">
    <property type="entry name" value="ATP-grasp fold, A domain"/>
    <property type="match status" value="1"/>
</dbReference>
<comment type="similarity">
    <text evidence="9 12">Belongs to the GARS family.</text>
</comment>
<evidence type="ECO:0000256" key="12">
    <source>
        <dbReference type="HAMAP-Rule" id="MF_00138"/>
    </source>
</evidence>
<dbReference type="Pfam" id="PF02843">
    <property type="entry name" value="GARS_C"/>
    <property type="match status" value="1"/>
</dbReference>
<evidence type="ECO:0000256" key="2">
    <source>
        <dbReference type="ARBA" id="ARBA00001946"/>
    </source>
</evidence>
<dbReference type="SUPFAM" id="SSF51246">
    <property type="entry name" value="Rudiment single hybrid motif"/>
    <property type="match status" value="1"/>
</dbReference>
<keyword evidence="16" id="KW-1185">Reference proteome</keyword>
<dbReference type="Gene3D" id="3.30.470.20">
    <property type="entry name" value="ATP-grasp fold, B domain"/>
    <property type="match status" value="1"/>
</dbReference>
<dbReference type="Pfam" id="PF01071">
    <property type="entry name" value="GARS_A"/>
    <property type="match status" value="1"/>
</dbReference>
<dbReference type="InterPro" id="IPR013815">
    <property type="entry name" value="ATP_grasp_subdomain_1"/>
</dbReference>
<keyword evidence="6 13" id="KW-0547">Nucleotide-binding</keyword>
<evidence type="ECO:0000256" key="10">
    <source>
        <dbReference type="ARBA" id="ARBA00042242"/>
    </source>
</evidence>
<dbReference type="RefSeq" id="WP_379708106.1">
    <property type="nucleotide sequence ID" value="NZ_JBHTBS010000001.1"/>
</dbReference>
<dbReference type="InterPro" id="IPR037123">
    <property type="entry name" value="PRibGlycinamide_synth_C_sf"/>
</dbReference>
<dbReference type="InterPro" id="IPR020561">
    <property type="entry name" value="PRibGlycinamid_synth_ATP-grasp"/>
</dbReference>